<dbReference type="Proteomes" id="UP000784294">
    <property type="component" value="Unassembled WGS sequence"/>
</dbReference>
<proteinExistence type="predicted"/>
<sequence>MYISSRVGDKCSVAVSRLSAETVVRMSGIGMTIWFRCVTALFGLSILVGGRVLCDLSLAIDAPVVIEILEEQPGGTVLVHDLQARLPSSLVAGASASQLQLAIGNPTSPGIDKLTVQPHQTPSSGTPVAWQLIVKPGQRGPDREELCGQTDLSARSNAVVSIIEPQSST</sequence>
<keyword evidence="2" id="KW-1185">Reference proteome</keyword>
<gene>
    <name evidence="1" type="ORF">PXEA_LOCUS16495</name>
</gene>
<evidence type="ECO:0000313" key="1">
    <source>
        <dbReference type="EMBL" id="VEL23055.1"/>
    </source>
</evidence>
<dbReference type="AlphaFoldDB" id="A0A3S5BG91"/>
<organism evidence="1 2">
    <name type="scientific">Protopolystoma xenopodis</name>
    <dbReference type="NCBI Taxonomy" id="117903"/>
    <lineage>
        <taxon>Eukaryota</taxon>
        <taxon>Metazoa</taxon>
        <taxon>Spiralia</taxon>
        <taxon>Lophotrochozoa</taxon>
        <taxon>Platyhelminthes</taxon>
        <taxon>Monogenea</taxon>
        <taxon>Polyopisthocotylea</taxon>
        <taxon>Polystomatidea</taxon>
        <taxon>Polystomatidae</taxon>
        <taxon>Protopolystoma</taxon>
    </lineage>
</organism>
<evidence type="ECO:0000313" key="2">
    <source>
        <dbReference type="Proteomes" id="UP000784294"/>
    </source>
</evidence>
<name>A0A3S5BG91_9PLAT</name>
<accession>A0A3S5BG91</accession>
<protein>
    <submittedName>
        <fullName evidence="1">Uncharacterized protein</fullName>
    </submittedName>
</protein>
<reference evidence="1" key="1">
    <citation type="submission" date="2018-11" db="EMBL/GenBank/DDBJ databases">
        <authorList>
            <consortium name="Pathogen Informatics"/>
        </authorList>
    </citation>
    <scope>NUCLEOTIDE SEQUENCE</scope>
</reference>
<dbReference type="EMBL" id="CAAALY010059781">
    <property type="protein sequence ID" value="VEL23055.1"/>
    <property type="molecule type" value="Genomic_DNA"/>
</dbReference>
<comment type="caution">
    <text evidence="1">The sequence shown here is derived from an EMBL/GenBank/DDBJ whole genome shotgun (WGS) entry which is preliminary data.</text>
</comment>
<feature type="non-terminal residue" evidence="1">
    <location>
        <position position="169"/>
    </location>
</feature>